<feature type="compositionally biased region" description="Basic residues" evidence="1">
    <location>
        <begin position="106"/>
        <end position="118"/>
    </location>
</feature>
<feature type="compositionally biased region" description="Basic and acidic residues" evidence="1">
    <location>
        <begin position="79"/>
        <end position="91"/>
    </location>
</feature>
<feature type="region of interest" description="Disordered" evidence="1">
    <location>
        <begin position="79"/>
        <end position="135"/>
    </location>
</feature>
<dbReference type="EMBL" id="UYJE01002751">
    <property type="protein sequence ID" value="VDI13372.1"/>
    <property type="molecule type" value="Genomic_DNA"/>
</dbReference>
<keyword evidence="3" id="KW-1185">Reference proteome</keyword>
<evidence type="ECO:0000256" key="1">
    <source>
        <dbReference type="SAM" id="MobiDB-lite"/>
    </source>
</evidence>
<evidence type="ECO:0000313" key="3">
    <source>
        <dbReference type="Proteomes" id="UP000596742"/>
    </source>
</evidence>
<sequence length="202" mass="23433">MLRSKFWSGIRDPLLKNSSRYKFDTVKDFDQLRKEIRAIELELLNSEKPTSIVQHQPISSDSVKLDDILKKIDRMGKRLDTLEKKTPEEAPRTTGNNQFNTGYSRGNRRGNNSRRYGRGNRYQNDRGSNRGVRQPPVRAFMDDMTVTAKTVIEGRWTLEELERMIKWAGMKFKPSKSRSLIVRKGKVQDETFLLAGEKIPTV</sequence>
<organism evidence="2 3">
    <name type="scientific">Mytilus galloprovincialis</name>
    <name type="common">Mediterranean mussel</name>
    <dbReference type="NCBI Taxonomy" id="29158"/>
    <lineage>
        <taxon>Eukaryota</taxon>
        <taxon>Metazoa</taxon>
        <taxon>Spiralia</taxon>
        <taxon>Lophotrochozoa</taxon>
        <taxon>Mollusca</taxon>
        <taxon>Bivalvia</taxon>
        <taxon>Autobranchia</taxon>
        <taxon>Pteriomorphia</taxon>
        <taxon>Mytilida</taxon>
        <taxon>Mytiloidea</taxon>
        <taxon>Mytilidae</taxon>
        <taxon>Mytilinae</taxon>
        <taxon>Mytilus</taxon>
    </lineage>
</organism>
<reference evidence="2" key="1">
    <citation type="submission" date="2018-11" db="EMBL/GenBank/DDBJ databases">
        <authorList>
            <person name="Alioto T."/>
            <person name="Alioto T."/>
        </authorList>
    </citation>
    <scope>NUCLEOTIDE SEQUENCE</scope>
</reference>
<name>A0A8B6D1Z2_MYTGA</name>
<gene>
    <name evidence="2" type="ORF">MGAL_10B054907</name>
</gene>
<evidence type="ECO:0000313" key="2">
    <source>
        <dbReference type="EMBL" id="VDI13372.1"/>
    </source>
</evidence>
<dbReference type="OrthoDB" id="6159874at2759"/>
<dbReference type="Proteomes" id="UP000596742">
    <property type="component" value="Unassembled WGS sequence"/>
</dbReference>
<protein>
    <submittedName>
        <fullName evidence="2">Uncharacterized protein</fullName>
    </submittedName>
</protein>
<accession>A0A8B6D1Z2</accession>
<proteinExistence type="predicted"/>
<dbReference type="AlphaFoldDB" id="A0A8B6D1Z2"/>
<comment type="caution">
    <text evidence="2">The sequence shown here is derived from an EMBL/GenBank/DDBJ whole genome shotgun (WGS) entry which is preliminary data.</text>
</comment>